<accession>A0ABU9KZI6</accession>
<gene>
    <name evidence="5" type="ORF">AABB81_06885</name>
</gene>
<dbReference type="PANTHER" id="PTHR43685:SF5">
    <property type="entry name" value="GLYCOSYLTRANSFERASE EPSE-RELATED"/>
    <property type="match status" value="1"/>
</dbReference>
<dbReference type="SUPFAM" id="SSF53448">
    <property type="entry name" value="Nucleotide-diphospho-sugar transferases"/>
    <property type="match status" value="1"/>
</dbReference>
<reference evidence="5 6" key="1">
    <citation type="submission" date="2024-04" db="EMBL/GenBank/DDBJ databases">
        <title>whole genome sequencing of Lutimonas vermicola strain IMCC1616.</title>
        <authorList>
            <person name="Bae S.S."/>
        </authorList>
    </citation>
    <scope>NUCLEOTIDE SEQUENCE [LARGE SCALE GENOMIC DNA]</scope>
    <source>
        <strain evidence="5 6">IMCC1616</strain>
    </source>
</reference>
<dbReference type="Proteomes" id="UP001474120">
    <property type="component" value="Unassembled WGS sequence"/>
</dbReference>
<dbReference type="InterPro" id="IPR029044">
    <property type="entry name" value="Nucleotide-diphossugar_trans"/>
</dbReference>
<keyword evidence="2 5" id="KW-0328">Glycosyltransferase</keyword>
<evidence type="ECO:0000256" key="2">
    <source>
        <dbReference type="ARBA" id="ARBA00022676"/>
    </source>
</evidence>
<protein>
    <submittedName>
        <fullName evidence="5">Glycosyltransferase</fullName>
        <ecNumber evidence="5">2.4.-.-</ecNumber>
    </submittedName>
</protein>
<name>A0ABU9KZI6_9FLAO</name>
<evidence type="ECO:0000313" key="5">
    <source>
        <dbReference type="EMBL" id="MEL4455615.1"/>
    </source>
</evidence>
<evidence type="ECO:0000259" key="4">
    <source>
        <dbReference type="Pfam" id="PF00535"/>
    </source>
</evidence>
<keyword evidence="6" id="KW-1185">Reference proteome</keyword>
<dbReference type="Gene3D" id="3.90.550.10">
    <property type="entry name" value="Spore Coat Polysaccharide Biosynthesis Protein SpsA, Chain A"/>
    <property type="match status" value="1"/>
</dbReference>
<evidence type="ECO:0000313" key="6">
    <source>
        <dbReference type="Proteomes" id="UP001474120"/>
    </source>
</evidence>
<comment type="similarity">
    <text evidence="1">Belongs to the glycosyltransferase 2 family.</text>
</comment>
<evidence type="ECO:0000256" key="1">
    <source>
        <dbReference type="ARBA" id="ARBA00006739"/>
    </source>
</evidence>
<sequence>MKKVSVIMSVYNCEKFLKQAVDSILQQSYSDFELILIDDGSQDATAKMIESYASKDARIIPVYNQKNLGLTVNLNKAIGLSQGTYIARMDADDVALPQRFEKQIDYLDAHPDIDLVGSAAIDINEKGVELQLRKSPKTHKEIISLLPKANPITHSTVMFRKDRFAAIEFYNESYRTTQDYEMWFRAAGKGLKFHNLQEVLLMYRMDNNYHKRKSLRYRLYDCKLRLQGFKHINLPVYKYYYAFIPIILGILPENLYVSIKKLDPRVNDLD</sequence>
<dbReference type="EC" id="2.4.-.-" evidence="5"/>
<comment type="caution">
    <text evidence="5">The sequence shown here is derived from an EMBL/GenBank/DDBJ whole genome shotgun (WGS) entry which is preliminary data.</text>
</comment>
<proteinExistence type="inferred from homology"/>
<dbReference type="PANTHER" id="PTHR43685">
    <property type="entry name" value="GLYCOSYLTRANSFERASE"/>
    <property type="match status" value="1"/>
</dbReference>
<dbReference type="GO" id="GO:0016757">
    <property type="term" value="F:glycosyltransferase activity"/>
    <property type="evidence" value="ECO:0007669"/>
    <property type="project" value="UniProtKB-KW"/>
</dbReference>
<keyword evidence="3 5" id="KW-0808">Transferase</keyword>
<dbReference type="EMBL" id="JBCDNA010000001">
    <property type="protein sequence ID" value="MEL4455615.1"/>
    <property type="molecule type" value="Genomic_DNA"/>
</dbReference>
<feature type="domain" description="Glycosyltransferase 2-like" evidence="4">
    <location>
        <begin position="5"/>
        <end position="161"/>
    </location>
</feature>
<evidence type="ECO:0000256" key="3">
    <source>
        <dbReference type="ARBA" id="ARBA00022679"/>
    </source>
</evidence>
<dbReference type="InterPro" id="IPR050834">
    <property type="entry name" value="Glycosyltransf_2"/>
</dbReference>
<dbReference type="Pfam" id="PF00535">
    <property type="entry name" value="Glycos_transf_2"/>
    <property type="match status" value="1"/>
</dbReference>
<dbReference type="InterPro" id="IPR001173">
    <property type="entry name" value="Glyco_trans_2-like"/>
</dbReference>
<dbReference type="RefSeq" id="WP_342159479.1">
    <property type="nucleotide sequence ID" value="NZ_JBCDNA010000001.1"/>
</dbReference>
<organism evidence="5 6">
    <name type="scientific">Lutimonas vermicola</name>
    <dbReference type="NCBI Taxonomy" id="414288"/>
    <lineage>
        <taxon>Bacteria</taxon>
        <taxon>Pseudomonadati</taxon>
        <taxon>Bacteroidota</taxon>
        <taxon>Flavobacteriia</taxon>
        <taxon>Flavobacteriales</taxon>
        <taxon>Flavobacteriaceae</taxon>
        <taxon>Lutimonas</taxon>
    </lineage>
</organism>